<evidence type="ECO:0000256" key="6">
    <source>
        <dbReference type="ARBA" id="ARBA00022840"/>
    </source>
</evidence>
<dbReference type="CDD" id="cd03225">
    <property type="entry name" value="ABC_cobalt_CbiO_domain1"/>
    <property type="match status" value="1"/>
</dbReference>
<evidence type="ECO:0000256" key="1">
    <source>
        <dbReference type="ARBA" id="ARBA00004202"/>
    </source>
</evidence>
<dbReference type="InterPro" id="IPR003439">
    <property type="entry name" value="ABC_transporter-like_ATP-bd"/>
</dbReference>
<dbReference type="EMBL" id="CP050500">
    <property type="protein sequence ID" value="QOP54379.1"/>
    <property type="molecule type" value="Genomic_DNA"/>
</dbReference>
<sequence>MVNNVVEVNNLSFRYRQAEFDSVSHLTFSVQRGSFFCIIGENGAGKSTICNALVGLIPHYFLGLMSGSIHINKLSVTEHSIAELSQQIGLVFQNPFNQLSYTATTVAEELAYGLGNRGVPQSEMVEKVQQIAKVMHIEEVLDQNPLELSGGQAQRVAFGSTFILEPQILVLDECTTQLDPLGADEIFKIVKKLNKQGVTVIMVDHDMERVAQYADHVLVLKNGQKKLEGSPREVFSDERLTTFGVEAPDYAVLSRQMVKAHYPISRIAITEKEAAKDVREALHHED</sequence>
<evidence type="ECO:0000256" key="2">
    <source>
        <dbReference type="ARBA" id="ARBA00005417"/>
    </source>
</evidence>
<name>A0ABD7BQ88_LACPA</name>
<evidence type="ECO:0000256" key="8">
    <source>
        <dbReference type="ARBA" id="ARBA00023136"/>
    </source>
</evidence>
<organism evidence="11 12">
    <name type="scientific">Lacticaseibacillus paracasei</name>
    <name type="common">Lactobacillus paracasei</name>
    <dbReference type="NCBI Taxonomy" id="1597"/>
    <lineage>
        <taxon>Bacteria</taxon>
        <taxon>Bacillati</taxon>
        <taxon>Bacillota</taxon>
        <taxon>Bacilli</taxon>
        <taxon>Lactobacillales</taxon>
        <taxon>Lactobacillaceae</taxon>
        <taxon>Lacticaseibacillus</taxon>
    </lineage>
</organism>
<accession>A0ABD7BQ88</accession>
<evidence type="ECO:0000313" key="12">
    <source>
        <dbReference type="Proteomes" id="UP000593972"/>
    </source>
</evidence>
<evidence type="ECO:0000256" key="7">
    <source>
        <dbReference type="ARBA" id="ARBA00022967"/>
    </source>
</evidence>
<dbReference type="GO" id="GO:0005524">
    <property type="term" value="F:ATP binding"/>
    <property type="evidence" value="ECO:0007669"/>
    <property type="project" value="UniProtKB-KW"/>
</dbReference>
<comment type="subcellular location">
    <subcellularLocation>
        <location evidence="1">Cell membrane</location>
        <topology evidence="1">Peripheral membrane protein</topology>
    </subcellularLocation>
</comment>
<dbReference type="InterPro" id="IPR050095">
    <property type="entry name" value="ECF_ABC_transporter_ATP-bd"/>
</dbReference>
<gene>
    <name evidence="11" type="ORF">HCJ88_00410</name>
</gene>
<keyword evidence="4" id="KW-1003">Cell membrane</keyword>
<keyword evidence="5" id="KW-0547">Nucleotide-binding</keyword>
<dbReference type="AlphaFoldDB" id="A0ABD7BQ88"/>
<dbReference type="FunFam" id="3.40.50.300:FF:000224">
    <property type="entry name" value="Energy-coupling factor transporter ATP-binding protein EcfA"/>
    <property type="match status" value="1"/>
</dbReference>
<feature type="domain" description="ABC transporter" evidence="10">
    <location>
        <begin position="6"/>
        <end position="247"/>
    </location>
</feature>
<proteinExistence type="inferred from homology"/>
<dbReference type="GO" id="GO:0005886">
    <property type="term" value="C:plasma membrane"/>
    <property type="evidence" value="ECO:0007669"/>
    <property type="project" value="UniProtKB-SubCell"/>
</dbReference>
<keyword evidence="6 11" id="KW-0067">ATP-binding</keyword>
<dbReference type="InterPro" id="IPR017871">
    <property type="entry name" value="ABC_transporter-like_CS"/>
</dbReference>
<evidence type="ECO:0000256" key="9">
    <source>
        <dbReference type="ARBA" id="ARBA00062026"/>
    </source>
</evidence>
<comment type="subunit">
    <text evidence="9">Forms a stable energy-coupling factor (ECF) transporter complex probably composed of 2 membrane-embedded substrate-binding proteins (S component), 2 ATP-binding proteins (A component) and 2 transmembrane proteins (T component). This complex interacts with a number of substrate-specific components, including FolT and ThiT for 5-formyltetrahydrofolate and thiamine respectively.</text>
</comment>
<dbReference type="SMART" id="SM00382">
    <property type="entry name" value="AAA"/>
    <property type="match status" value="1"/>
</dbReference>
<dbReference type="Pfam" id="PF00005">
    <property type="entry name" value="ABC_tran"/>
    <property type="match status" value="1"/>
</dbReference>
<evidence type="ECO:0000259" key="10">
    <source>
        <dbReference type="PROSITE" id="PS50893"/>
    </source>
</evidence>
<dbReference type="PROSITE" id="PS00211">
    <property type="entry name" value="ABC_TRANSPORTER_1"/>
    <property type="match status" value="1"/>
</dbReference>
<dbReference type="InterPro" id="IPR027417">
    <property type="entry name" value="P-loop_NTPase"/>
</dbReference>
<dbReference type="PROSITE" id="PS50893">
    <property type="entry name" value="ABC_TRANSPORTER_2"/>
    <property type="match status" value="1"/>
</dbReference>
<evidence type="ECO:0000256" key="4">
    <source>
        <dbReference type="ARBA" id="ARBA00022475"/>
    </source>
</evidence>
<evidence type="ECO:0000256" key="5">
    <source>
        <dbReference type="ARBA" id="ARBA00022741"/>
    </source>
</evidence>
<dbReference type="PANTHER" id="PTHR43553:SF27">
    <property type="entry name" value="ENERGY-COUPLING FACTOR TRANSPORTER ATP-BINDING PROTEIN ECFA2"/>
    <property type="match status" value="1"/>
</dbReference>
<dbReference type="InterPro" id="IPR003593">
    <property type="entry name" value="AAA+_ATPase"/>
</dbReference>
<evidence type="ECO:0000313" key="11">
    <source>
        <dbReference type="EMBL" id="QOP54379.1"/>
    </source>
</evidence>
<reference evidence="11 12" key="1">
    <citation type="submission" date="2020-03" db="EMBL/GenBank/DDBJ databases">
        <title>Complete genome sequence of Lactobacillus paracasei strain NFFJ04, isolated from animal feed.</title>
        <authorList>
            <person name="Jung J.Y."/>
        </authorList>
    </citation>
    <scope>NUCLEOTIDE SEQUENCE [LARGE SCALE GENOMIC DNA]</scope>
    <source>
        <strain evidence="11 12">NFFJ04</strain>
    </source>
</reference>
<dbReference type="GO" id="GO:0022857">
    <property type="term" value="F:transmembrane transporter activity"/>
    <property type="evidence" value="ECO:0007669"/>
    <property type="project" value="UniProtKB-ARBA"/>
</dbReference>
<keyword evidence="3" id="KW-0813">Transport</keyword>
<dbReference type="PANTHER" id="PTHR43553">
    <property type="entry name" value="HEAVY METAL TRANSPORTER"/>
    <property type="match status" value="1"/>
</dbReference>
<dbReference type="InterPro" id="IPR015856">
    <property type="entry name" value="ABC_transpr_CbiO/EcfA_su"/>
</dbReference>
<dbReference type="KEGG" id="lcl:LOCK919_0401"/>
<keyword evidence="8" id="KW-0472">Membrane</keyword>
<evidence type="ECO:0000256" key="3">
    <source>
        <dbReference type="ARBA" id="ARBA00022448"/>
    </source>
</evidence>
<dbReference type="SUPFAM" id="SSF52540">
    <property type="entry name" value="P-loop containing nucleoside triphosphate hydrolases"/>
    <property type="match status" value="1"/>
</dbReference>
<dbReference type="RefSeq" id="WP_020751394.1">
    <property type="nucleotide sequence ID" value="NC_021721.1"/>
</dbReference>
<dbReference type="Proteomes" id="UP000593972">
    <property type="component" value="Chromosome"/>
</dbReference>
<keyword evidence="7" id="KW-1278">Translocase</keyword>
<dbReference type="Gene3D" id="3.40.50.300">
    <property type="entry name" value="P-loop containing nucleotide triphosphate hydrolases"/>
    <property type="match status" value="1"/>
</dbReference>
<protein>
    <submittedName>
        <fullName evidence="11">ATP-binding cassette domain-containing protein</fullName>
    </submittedName>
</protein>
<comment type="similarity">
    <text evidence="2">Belongs to the ABC transporter superfamily.</text>
</comment>